<organism evidence="1">
    <name type="scientific">marine sediment metagenome</name>
    <dbReference type="NCBI Taxonomy" id="412755"/>
    <lineage>
        <taxon>unclassified sequences</taxon>
        <taxon>metagenomes</taxon>
        <taxon>ecological metagenomes</taxon>
    </lineage>
</organism>
<name>X0VF77_9ZZZZ</name>
<accession>X0VF77</accession>
<gene>
    <name evidence="1" type="ORF">S01H1_56249</name>
</gene>
<dbReference type="AlphaFoldDB" id="X0VF77"/>
<protein>
    <recommendedName>
        <fullName evidence="2">Tetratricopeptide repeat protein</fullName>
    </recommendedName>
</protein>
<dbReference type="EMBL" id="BARS01036613">
    <property type="protein sequence ID" value="GAG16945.1"/>
    <property type="molecule type" value="Genomic_DNA"/>
</dbReference>
<proteinExistence type="predicted"/>
<sequence>NIIQTSGIQTIRDQAFMAKAAVYEFHIRDIKKAITQYENLISISPNSIFAGEARRRVERISNDGATKG</sequence>
<evidence type="ECO:0008006" key="2">
    <source>
        <dbReference type="Google" id="ProtNLM"/>
    </source>
</evidence>
<evidence type="ECO:0000313" key="1">
    <source>
        <dbReference type="EMBL" id="GAG16945.1"/>
    </source>
</evidence>
<reference evidence="1" key="1">
    <citation type="journal article" date="2014" name="Front. Microbiol.">
        <title>High frequency of phylogenetically diverse reductive dehalogenase-homologous genes in deep subseafloor sedimentary metagenomes.</title>
        <authorList>
            <person name="Kawai M."/>
            <person name="Futagami T."/>
            <person name="Toyoda A."/>
            <person name="Takaki Y."/>
            <person name="Nishi S."/>
            <person name="Hori S."/>
            <person name="Arai W."/>
            <person name="Tsubouchi T."/>
            <person name="Morono Y."/>
            <person name="Uchiyama I."/>
            <person name="Ito T."/>
            <person name="Fujiyama A."/>
            <person name="Inagaki F."/>
            <person name="Takami H."/>
        </authorList>
    </citation>
    <scope>NUCLEOTIDE SEQUENCE</scope>
    <source>
        <strain evidence="1">Expedition CK06-06</strain>
    </source>
</reference>
<feature type="non-terminal residue" evidence="1">
    <location>
        <position position="1"/>
    </location>
</feature>
<comment type="caution">
    <text evidence="1">The sequence shown here is derived from an EMBL/GenBank/DDBJ whole genome shotgun (WGS) entry which is preliminary data.</text>
</comment>